<dbReference type="HOGENOM" id="CLU_3125831_0_0_1"/>
<organism evidence="1 2">
    <name type="scientific">Rhizophagus irregularis (strain DAOM 197198w)</name>
    <name type="common">Glomus intraradices</name>
    <dbReference type="NCBI Taxonomy" id="1432141"/>
    <lineage>
        <taxon>Eukaryota</taxon>
        <taxon>Fungi</taxon>
        <taxon>Fungi incertae sedis</taxon>
        <taxon>Mucoromycota</taxon>
        <taxon>Glomeromycotina</taxon>
        <taxon>Glomeromycetes</taxon>
        <taxon>Glomerales</taxon>
        <taxon>Glomeraceae</taxon>
        <taxon>Rhizophagus</taxon>
    </lineage>
</organism>
<dbReference type="EMBL" id="JEMT01029754">
    <property type="protein sequence ID" value="EXX50929.1"/>
    <property type="molecule type" value="Genomic_DNA"/>
</dbReference>
<sequence length="50" mass="5586">MAHALDFYFHKIITILFIIDVNSKTFDTTSCQEASDAHGPTKESSIELAK</sequence>
<gene>
    <name evidence="1" type="ORF">RirG_266160</name>
</gene>
<dbReference type="AlphaFoldDB" id="A0A015J7T0"/>
<proteinExistence type="predicted"/>
<dbReference type="Proteomes" id="UP000022910">
    <property type="component" value="Unassembled WGS sequence"/>
</dbReference>
<comment type="caution">
    <text evidence="1">The sequence shown here is derived from an EMBL/GenBank/DDBJ whole genome shotgun (WGS) entry which is preliminary data.</text>
</comment>
<reference evidence="1 2" key="1">
    <citation type="submission" date="2014-02" db="EMBL/GenBank/DDBJ databases">
        <title>Single nucleus genome sequencing reveals high similarity among nuclei of an endomycorrhizal fungus.</title>
        <authorList>
            <person name="Lin K."/>
            <person name="Geurts R."/>
            <person name="Zhang Z."/>
            <person name="Limpens E."/>
            <person name="Saunders D.G."/>
            <person name="Mu D."/>
            <person name="Pang E."/>
            <person name="Cao H."/>
            <person name="Cha H."/>
            <person name="Lin T."/>
            <person name="Zhou Q."/>
            <person name="Shang Y."/>
            <person name="Li Y."/>
            <person name="Ivanov S."/>
            <person name="Sharma T."/>
            <person name="Velzen R.V."/>
            <person name="Ruijter N.D."/>
            <person name="Aanen D.K."/>
            <person name="Win J."/>
            <person name="Kamoun S."/>
            <person name="Bisseling T."/>
            <person name="Huang S."/>
        </authorList>
    </citation>
    <scope>NUCLEOTIDE SEQUENCE [LARGE SCALE GENOMIC DNA]</scope>
    <source>
        <strain evidence="2">DAOM197198w</strain>
    </source>
</reference>
<accession>A0A015J7T0</accession>
<keyword evidence="2" id="KW-1185">Reference proteome</keyword>
<name>A0A015J7T0_RHIIW</name>
<evidence type="ECO:0000313" key="1">
    <source>
        <dbReference type="EMBL" id="EXX50929.1"/>
    </source>
</evidence>
<evidence type="ECO:0000313" key="2">
    <source>
        <dbReference type="Proteomes" id="UP000022910"/>
    </source>
</evidence>
<protein>
    <submittedName>
        <fullName evidence="1">Uncharacterized protein</fullName>
    </submittedName>
</protein>